<organism evidence="2 3">
    <name type="scientific">Claviceps africana</name>
    <dbReference type="NCBI Taxonomy" id="83212"/>
    <lineage>
        <taxon>Eukaryota</taxon>
        <taxon>Fungi</taxon>
        <taxon>Dikarya</taxon>
        <taxon>Ascomycota</taxon>
        <taxon>Pezizomycotina</taxon>
        <taxon>Sordariomycetes</taxon>
        <taxon>Hypocreomycetidae</taxon>
        <taxon>Hypocreales</taxon>
        <taxon>Clavicipitaceae</taxon>
        <taxon>Claviceps</taxon>
    </lineage>
</organism>
<evidence type="ECO:0000256" key="1">
    <source>
        <dbReference type="SAM" id="MobiDB-lite"/>
    </source>
</evidence>
<evidence type="ECO:0000313" key="3">
    <source>
        <dbReference type="Proteomes" id="UP000811619"/>
    </source>
</evidence>
<gene>
    <name evidence="2" type="ORF">E4U42_000150</name>
</gene>
<proteinExistence type="predicted"/>
<reference evidence="2" key="1">
    <citation type="journal article" date="2020" name="bioRxiv">
        <title>Whole genome comparisons of ergot fungi reveals the divergence and evolution of species within the genus Claviceps are the result of varying mechanisms driving genome evolution and host range expansion.</title>
        <authorList>
            <person name="Wyka S.A."/>
            <person name="Mondo S.J."/>
            <person name="Liu M."/>
            <person name="Dettman J."/>
            <person name="Nalam V."/>
            <person name="Broders K.D."/>
        </authorList>
    </citation>
    <scope>NUCLEOTIDE SEQUENCE</scope>
    <source>
        <strain evidence="2">CCC 489</strain>
    </source>
</reference>
<name>A0A8K0NFR9_9HYPO</name>
<protein>
    <submittedName>
        <fullName evidence="2">Uncharacterized protein</fullName>
    </submittedName>
</protein>
<comment type="caution">
    <text evidence="2">The sequence shown here is derived from an EMBL/GenBank/DDBJ whole genome shotgun (WGS) entry which is preliminary data.</text>
</comment>
<accession>A0A8K0NFR9</accession>
<dbReference type="EMBL" id="SRPY01001023">
    <property type="protein sequence ID" value="KAG5915122.1"/>
    <property type="molecule type" value="Genomic_DNA"/>
</dbReference>
<evidence type="ECO:0000313" key="2">
    <source>
        <dbReference type="EMBL" id="KAG5915122.1"/>
    </source>
</evidence>
<dbReference type="Proteomes" id="UP000811619">
    <property type="component" value="Unassembled WGS sequence"/>
</dbReference>
<keyword evidence="3" id="KW-1185">Reference proteome</keyword>
<sequence>MGNCFSSPPEPEPQGKTYKQLVESNFFKASGPTPAEEPPEWVNHESGPIGATAGPGPYSVRLPVE</sequence>
<feature type="region of interest" description="Disordered" evidence="1">
    <location>
        <begin position="28"/>
        <end position="65"/>
    </location>
</feature>
<dbReference type="AlphaFoldDB" id="A0A8K0NFR9"/>